<dbReference type="Gene3D" id="3.40.50.720">
    <property type="entry name" value="NAD(P)-binding Rossmann-like Domain"/>
    <property type="match status" value="1"/>
</dbReference>
<dbReference type="NCBIfam" id="NF004846">
    <property type="entry name" value="PRK06197.1"/>
    <property type="match status" value="1"/>
</dbReference>
<proteinExistence type="predicted"/>
<dbReference type="SUPFAM" id="SSF51735">
    <property type="entry name" value="NAD(P)-binding Rossmann-fold domains"/>
    <property type="match status" value="1"/>
</dbReference>
<sequence length="586" mass="61467">MTKWTATDIPDQTGRTAVITGANTGLGFETAAALAAHGAHVVLAVRNLDKGKQAAARITEATPGAEVELQELDLTSLASVRAAAAQLKSDHQRIDLLINNAGVMYTPRQTTADGFEMQFGTNHLGHFALTGLLIDRLLPVAGSRVVTISSVGHRIRAAIHFDDLQWERRYRRVAAYGQAKLANLLFTYELQRRLAPGGTTIAVASHPGVSNTELVRNMPRPLVAVAAILAPLMQDAELGALPTLRAATDPAVRGGQYFGPDGFGEIRGYPKVVASSAQSHDEQLQRRLWAVSEELTGVVYPVGRAGLNGNGWSTLDDVDCDVDGEPAGRGFLVLGVHVRAGGAHGVDDLVEGDAMDAVAAQCHPCGVDGLAGGNRVAFDAGDLHQPGDGVTGQAEAVFHGDLGGVFHLSRCAAEDFSQSGGGHGGRGADLALTADLGSGDRCSLLEQRSDGSSSEQESHGDIVGVPRAGRRVVDCVVQDRRHDAGGTVGRGGDDAPTGGVLLVDCQRDQVDPVLSEFRLASGVFGVQAVIPHLRSPAHPEAARKQPFASDAPLFALNHDVAQVQQRGAYLVLGAATCFVAQRRFAN</sequence>
<dbReference type="AlphaFoldDB" id="A0A829CGG5"/>
<gene>
    <name evidence="3" type="ORF">MORY_00795</name>
</gene>
<dbReference type="Pfam" id="PF00106">
    <property type="entry name" value="adh_short"/>
    <property type="match status" value="1"/>
</dbReference>
<dbReference type="GO" id="GO:0016491">
    <property type="term" value="F:oxidoreductase activity"/>
    <property type="evidence" value="ECO:0007669"/>
    <property type="project" value="UniProtKB-KW"/>
</dbReference>
<evidence type="ECO:0000313" key="3">
    <source>
        <dbReference type="EMBL" id="EMT37838.1"/>
    </source>
</evidence>
<dbReference type="FunFam" id="3.40.50.720:FF:000399">
    <property type="entry name" value="Probable oxidoreductase"/>
    <property type="match status" value="1"/>
</dbReference>
<dbReference type="EMBL" id="APKD01000001">
    <property type="protein sequence ID" value="EMT37838.1"/>
    <property type="molecule type" value="Genomic_DNA"/>
</dbReference>
<dbReference type="PRINTS" id="PR00080">
    <property type="entry name" value="SDRFAMILY"/>
</dbReference>
<evidence type="ECO:0000256" key="2">
    <source>
        <dbReference type="SAM" id="MobiDB-lite"/>
    </source>
</evidence>
<protein>
    <submittedName>
        <fullName evidence="3">Short chain dehydrogenase</fullName>
    </submittedName>
</protein>
<reference evidence="4" key="2">
    <citation type="submission" date="2013-04" db="EMBL/GenBank/DDBJ databases">
        <title>Non-Mycobacterium tuberculosis sensu stricto in a globally representative population.</title>
        <authorList>
            <person name="Stone M.J."/>
            <person name="Brown T.J."/>
            <person name="Drobniewski F.A."/>
        </authorList>
    </citation>
    <scope>NUCLEOTIDE SEQUENCE [LARGE SCALE GENOMIC DNA]</scope>
    <source>
        <strain evidence="4">112400015</strain>
    </source>
</reference>
<dbReference type="CDD" id="cd05327">
    <property type="entry name" value="retinol-DH_like_SDR_c_like"/>
    <property type="match status" value="1"/>
</dbReference>
<feature type="region of interest" description="Disordered" evidence="2">
    <location>
        <begin position="443"/>
        <end position="463"/>
    </location>
</feature>
<name>A0A829CGG5_9MYCO</name>
<dbReference type="InterPro" id="IPR036291">
    <property type="entry name" value="NAD(P)-bd_dom_sf"/>
</dbReference>
<reference evidence="3 4" key="1">
    <citation type="submission" date="2013-03" db="EMBL/GenBank/DDBJ databases">
        <authorList>
            <person name="Casali N."/>
            <person name="Drobniewski F.A."/>
        </authorList>
    </citation>
    <scope>NUCLEOTIDE SEQUENCE [LARGE SCALE GENOMIC DNA]</scope>
    <source>
        <strain evidence="3 4">112400015</strain>
    </source>
</reference>
<keyword evidence="1" id="KW-0560">Oxidoreductase</keyword>
<comment type="caution">
    <text evidence="3">The sequence shown here is derived from an EMBL/GenBank/DDBJ whole genome shotgun (WGS) entry which is preliminary data.</text>
</comment>
<dbReference type="Proteomes" id="UP000012070">
    <property type="component" value="Unassembled WGS sequence"/>
</dbReference>
<dbReference type="InterPro" id="IPR002347">
    <property type="entry name" value="SDR_fam"/>
</dbReference>
<dbReference type="PRINTS" id="PR00081">
    <property type="entry name" value="GDHRDH"/>
</dbReference>
<evidence type="ECO:0000313" key="4">
    <source>
        <dbReference type="Proteomes" id="UP000012070"/>
    </source>
</evidence>
<accession>A0A829CGG5</accession>
<dbReference type="NCBIfam" id="NF004513">
    <property type="entry name" value="PRK05854.1"/>
    <property type="match status" value="1"/>
</dbReference>
<dbReference type="PANTHER" id="PTHR43157:SF31">
    <property type="entry name" value="PHOSPHATIDYLINOSITOL-GLYCAN BIOSYNTHESIS CLASS F PROTEIN"/>
    <property type="match status" value="1"/>
</dbReference>
<dbReference type="PANTHER" id="PTHR43157">
    <property type="entry name" value="PHOSPHATIDYLINOSITOL-GLYCAN BIOSYNTHESIS CLASS F PROTEIN-RELATED"/>
    <property type="match status" value="1"/>
</dbReference>
<organism evidence="3 4">
    <name type="scientific">Mycobacterium orygis 112400015</name>
    <dbReference type="NCBI Taxonomy" id="1305739"/>
    <lineage>
        <taxon>Bacteria</taxon>
        <taxon>Bacillati</taxon>
        <taxon>Actinomycetota</taxon>
        <taxon>Actinomycetes</taxon>
        <taxon>Mycobacteriales</taxon>
        <taxon>Mycobacteriaceae</taxon>
        <taxon>Mycobacterium</taxon>
        <taxon>Mycobacterium tuberculosis complex</taxon>
    </lineage>
</organism>
<evidence type="ECO:0000256" key="1">
    <source>
        <dbReference type="ARBA" id="ARBA00023002"/>
    </source>
</evidence>